<evidence type="ECO:0000256" key="2">
    <source>
        <dbReference type="ARBA" id="ARBA00006962"/>
    </source>
</evidence>
<sequence>MIFVILGTHELPFTRLLNEVERIKKSGFLKDEIVVQSGNTKYNSHYMTLIPFMSYEEMDKLYNKARLIITHAGTGSVITGLKKSKKVIAAARLKKYGEHNDDHQLELVSVFEKQGHILSWNEGENLEKVIIEAEDFEPKPFRSGKDKMLKILYDFIEQK</sequence>
<evidence type="ECO:0000256" key="3">
    <source>
        <dbReference type="ARBA" id="ARBA00022676"/>
    </source>
</evidence>
<dbReference type="OrthoDB" id="9814973at2"/>
<dbReference type="InterPro" id="IPR039042">
    <property type="entry name" value="Alg13-like"/>
</dbReference>
<dbReference type="Gene3D" id="3.40.50.2000">
    <property type="entry name" value="Glycogen Phosphorylase B"/>
    <property type="match status" value="1"/>
</dbReference>
<feature type="domain" description="Glycosyl transferase family 28 C-terminal" evidence="6">
    <location>
        <begin position="1"/>
        <end position="157"/>
    </location>
</feature>
<evidence type="ECO:0000256" key="4">
    <source>
        <dbReference type="ARBA" id="ARBA00022679"/>
    </source>
</evidence>
<dbReference type="PANTHER" id="PTHR12867">
    <property type="entry name" value="GLYCOSYL TRANSFERASE-RELATED"/>
    <property type="match status" value="1"/>
</dbReference>
<protein>
    <submittedName>
        <fullName evidence="7">UDP-N-acetylglucosamine transferase subunit ALG13</fullName>
    </submittedName>
</protein>
<organism evidence="7 8">
    <name type="scientific">Salinibacillus kushneri</name>
    <dbReference type="NCBI Taxonomy" id="237682"/>
    <lineage>
        <taxon>Bacteria</taxon>
        <taxon>Bacillati</taxon>
        <taxon>Bacillota</taxon>
        <taxon>Bacilli</taxon>
        <taxon>Bacillales</taxon>
        <taxon>Bacillaceae</taxon>
        <taxon>Salinibacillus</taxon>
    </lineage>
</organism>
<comment type="similarity">
    <text evidence="2">Belongs to the glycosyltransferase 28 family.</text>
</comment>
<evidence type="ECO:0000256" key="1">
    <source>
        <dbReference type="ARBA" id="ARBA00004240"/>
    </source>
</evidence>
<evidence type="ECO:0000313" key="8">
    <source>
        <dbReference type="Proteomes" id="UP000199095"/>
    </source>
</evidence>
<dbReference type="Pfam" id="PF04101">
    <property type="entry name" value="Glyco_tran_28_C"/>
    <property type="match status" value="1"/>
</dbReference>
<keyword evidence="4 7" id="KW-0808">Transferase</keyword>
<gene>
    <name evidence="7" type="ORF">SAMN05421676_103363</name>
</gene>
<dbReference type="EMBL" id="FOHJ01000003">
    <property type="protein sequence ID" value="SET25707.1"/>
    <property type="molecule type" value="Genomic_DNA"/>
</dbReference>
<dbReference type="GO" id="GO:0006488">
    <property type="term" value="P:dolichol-linked oligosaccharide biosynthetic process"/>
    <property type="evidence" value="ECO:0007669"/>
    <property type="project" value="InterPro"/>
</dbReference>
<proteinExistence type="inferred from homology"/>
<dbReference type="PANTHER" id="PTHR12867:SF6">
    <property type="entry name" value="N-ACETYLGLUCOSAMINYLDIPHOSPHODOLICHOL N-ACETYLGLUCOSAMINYLTRANSFERASE"/>
    <property type="match status" value="1"/>
</dbReference>
<evidence type="ECO:0000259" key="6">
    <source>
        <dbReference type="Pfam" id="PF04101"/>
    </source>
</evidence>
<evidence type="ECO:0000256" key="5">
    <source>
        <dbReference type="ARBA" id="ARBA00022824"/>
    </source>
</evidence>
<evidence type="ECO:0000313" key="7">
    <source>
        <dbReference type="EMBL" id="SET25707.1"/>
    </source>
</evidence>
<keyword evidence="5" id="KW-0256">Endoplasmic reticulum</keyword>
<dbReference type="GO" id="GO:0016758">
    <property type="term" value="F:hexosyltransferase activity"/>
    <property type="evidence" value="ECO:0007669"/>
    <property type="project" value="InterPro"/>
</dbReference>
<name>A0A1I0D0W1_9BACI</name>
<dbReference type="Proteomes" id="UP000199095">
    <property type="component" value="Unassembled WGS sequence"/>
</dbReference>
<comment type="subcellular location">
    <subcellularLocation>
        <location evidence="1">Endoplasmic reticulum</location>
    </subcellularLocation>
</comment>
<accession>A0A1I0D0W1</accession>
<dbReference type="RefSeq" id="WP_093133170.1">
    <property type="nucleotide sequence ID" value="NZ_FOHJ01000003.1"/>
</dbReference>
<dbReference type="AlphaFoldDB" id="A0A1I0D0W1"/>
<dbReference type="InterPro" id="IPR048097">
    <property type="entry name" value="Cps14G-like"/>
</dbReference>
<reference evidence="8" key="1">
    <citation type="submission" date="2016-10" db="EMBL/GenBank/DDBJ databases">
        <authorList>
            <person name="Varghese N."/>
            <person name="Submissions S."/>
        </authorList>
    </citation>
    <scope>NUCLEOTIDE SEQUENCE [LARGE SCALE GENOMIC DNA]</scope>
    <source>
        <strain evidence="8">CGMCC 1.3566</strain>
    </source>
</reference>
<keyword evidence="3" id="KW-0328">Glycosyltransferase</keyword>
<keyword evidence="8" id="KW-1185">Reference proteome</keyword>
<dbReference type="STRING" id="237682.SAMN05421676_103363"/>
<dbReference type="InterPro" id="IPR007235">
    <property type="entry name" value="Glyco_trans_28_C"/>
</dbReference>
<dbReference type="NCBIfam" id="NF041548">
    <property type="entry name" value="PssE"/>
    <property type="match status" value="1"/>
</dbReference>